<keyword evidence="7 19" id="KW-0645">Protease</keyword>
<organism evidence="19 20">
    <name type="scientific">Halospina denitrificans</name>
    <dbReference type="NCBI Taxonomy" id="332522"/>
    <lineage>
        <taxon>Bacteria</taxon>
        <taxon>Pseudomonadati</taxon>
        <taxon>Pseudomonadota</taxon>
        <taxon>Gammaproteobacteria</taxon>
        <taxon>Halospina</taxon>
    </lineage>
</organism>
<dbReference type="InterPro" id="IPR009003">
    <property type="entry name" value="Peptidase_S1_PA"/>
</dbReference>
<dbReference type="PROSITE" id="PS50106">
    <property type="entry name" value="PDZ"/>
    <property type="match status" value="1"/>
</dbReference>
<evidence type="ECO:0000313" key="20">
    <source>
        <dbReference type="Proteomes" id="UP000295830"/>
    </source>
</evidence>
<dbReference type="GO" id="GO:0004252">
    <property type="term" value="F:serine-type endopeptidase activity"/>
    <property type="evidence" value="ECO:0007669"/>
    <property type="project" value="InterPro"/>
</dbReference>
<dbReference type="PANTHER" id="PTHR22939:SF130">
    <property type="entry name" value="PERIPLASMIC SERINE ENDOPROTEASE DEGP-LIKE-RELATED"/>
    <property type="match status" value="1"/>
</dbReference>
<dbReference type="FunFam" id="2.40.10.120:FF:000007">
    <property type="entry name" value="Periplasmic serine endoprotease DegP-like"/>
    <property type="match status" value="1"/>
</dbReference>
<dbReference type="RefSeq" id="WP_208297041.1">
    <property type="nucleotide sequence ID" value="NZ_SOAX01000006.1"/>
</dbReference>
<keyword evidence="10" id="KW-0574">Periplasm</keyword>
<dbReference type="EMBL" id="SOAX01000006">
    <property type="protein sequence ID" value="TDT38503.1"/>
    <property type="molecule type" value="Genomic_DNA"/>
</dbReference>
<feature type="signal peptide" evidence="17">
    <location>
        <begin position="1"/>
        <end position="23"/>
    </location>
</feature>
<evidence type="ECO:0000256" key="8">
    <source>
        <dbReference type="ARBA" id="ARBA00022729"/>
    </source>
</evidence>
<keyword evidence="13" id="KW-0346">Stress response</keyword>
<dbReference type="PRINTS" id="PR00834">
    <property type="entry name" value="PROTEASES2C"/>
</dbReference>
<comment type="caution">
    <text evidence="19">The sequence shown here is derived from an EMBL/GenBank/DDBJ whole genome shotgun (WGS) entry which is preliminary data.</text>
</comment>
<keyword evidence="9" id="KW-0677">Repeat</keyword>
<comment type="catalytic activity">
    <reaction evidence="1">
        <text>Acts on substrates that are at least partially unfolded. The cleavage site P1 residue is normally between a pair of hydrophobic residues, such as Val-|-Val.</text>
        <dbReference type="EC" id="3.4.21.107"/>
    </reaction>
</comment>
<feature type="active site" description="Charge relay system" evidence="15">
    <location>
        <position position="114"/>
    </location>
</feature>
<keyword evidence="8 17" id="KW-0732">Signal</keyword>
<evidence type="ECO:0000256" key="6">
    <source>
        <dbReference type="ARBA" id="ARBA00013958"/>
    </source>
</evidence>
<evidence type="ECO:0000256" key="14">
    <source>
        <dbReference type="ARBA" id="ARBA00032850"/>
    </source>
</evidence>
<dbReference type="Pfam" id="PF13180">
    <property type="entry name" value="PDZ_2"/>
    <property type="match status" value="2"/>
</dbReference>
<comment type="similarity">
    <text evidence="4">Belongs to the peptidase S1C family.</text>
</comment>
<dbReference type="GO" id="GO:0006515">
    <property type="term" value="P:protein quality control for misfolded or incompletely synthesized proteins"/>
    <property type="evidence" value="ECO:0007669"/>
    <property type="project" value="TreeGrafter"/>
</dbReference>
<evidence type="ECO:0000256" key="11">
    <source>
        <dbReference type="ARBA" id="ARBA00022801"/>
    </source>
</evidence>
<dbReference type="InterPro" id="IPR001478">
    <property type="entry name" value="PDZ"/>
</dbReference>
<feature type="binding site" evidence="16">
    <location>
        <position position="144"/>
    </location>
    <ligand>
        <name>substrate</name>
    </ligand>
</feature>
<evidence type="ECO:0000259" key="18">
    <source>
        <dbReference type="PROSITE" id="PS50106"/>
    </source>
</evidence>
<dbReference type="SUPFAM" id="SSF50494">
    <property type="entry name" value="Trypsin-like serine proteases"/>
    <property type="match status" value="1"/>
</dbReference>
<feature type="domain" description="PDZ" evidence="18">
    <location>
        <begin position="268"/>
        <end position="352"/>
    </location>
</feature>
<dbReference type="Proteomes" id="UP000295830">
    <property type="component" value="Unassembled WGS sequence"/>
</dbReference>
<accession>A0A4R7JN15</accession>
<comment type="subcellular location">
    <subcellularLocation>
        <location evidence="3">Periplasm</location>
    </subcellularLocation>
</comment>
<evidence type="ECO:0000256" key="13">
    <source>
        <dbReference type="ARBA" id="ARBA00023016"/>
    </source>
</evidence>
<feature type="active site" description="Charge relay system" evidence="15">
    <location>
        <position position="144"/>
    </location>
</feature>
<dbReference type="Gene3D" id="2.30.42.10">
    <property type="match status" value="2"/>
</dbReference>
<feature type="active site" description="Charge relay system" evidence="15">
    <location>
        <position position="217"/>
    </location>
</feature>
<dbReference type="EC" id="3.4.21.107" evidence="5"/>
<comment type="function">
    <text evidence="2">Might be efficient in the degradation of transiently denatured and unfolded proteins which accumulate in the periplasm following stress conditions.</text>
</comment>
<evidence type="ECO:0000256" key="9">
    <source>
        <dbReference type="ARBA" id="ARBA00022737"/>
    </source>
</evidence>
<evidence type="ECO:0000313" key="19">
    <source>
        <dbReference type="EMBL" id="TDT38503.1"/>
    </source>
</evidence>
<name>A0A4R7JN15_9GAMM</name>
<dbReference type="GO" id="GO:0042597">
    <property type="term" value="C:periplasmic space"/>
    <property type="evidence" value="ECO:0007669"/>
    <property type="project" value="UniProtKB-SubCell"/>
</dbReference>
<reference evidence="19 20" key="1">
    <citation type="submission" date="2019-03" db="EMBL/GenBank/DDBJ databases">
        <title>Genomic Encyclopedia of Type Strains, Phase IV (KMG-IV): sequencing the most valuable type-strain genomes for metagenomic binning, comparative biology and taxonomic classification.</title>
        <authorList>
            <person name="Goeker M."/>
        </authorList>
    </citation>
    <scope>NUCLEOTIDE SEQUENCE [LARGE SCALE GENOMIC DNA]</scope>
    <source>
        <strain evidence="19 20">DSM 15505</strain>
    </source>
</reference>
<evidence type="ECO:0000256" key="7">
    <source>
        <dbReference type="ARBA" id="ARBA00022670"/>
    </source>
</evidence>
<protein>
    <recommendedName>
        <fullName evidence="6">Probable periplasmic serine endoprotease DegP-like</fullName>
        <ecNumber evidence="5">3.4.21.107</ecNumber>
    </recommendedName>
    <alternativeName>
        <fullName evidence="14">Protease Do</fullName>
    </alternativeName>
</protein>
<dbReference type="AlphaFoldDB" id="A0A4R7JN15"/>
<dbReference type="InterPro" id="IPR011782">
    <property type="entry name" value="Pept_S1C_Do"/>
</dbReference>
<evidence type="ECO:0000256" key="12">
    <source>
        <dbReference type="ARBA" id="ARBA00022825"/>
    </source>
</evidence>
<evidence type="ECO:0000256" key="5">
    <source>
        <dbReference type="ARBA" id="ARBA00013035"/>
    </source>
</evidence>
<feature type="binding site" evidence="16">
    <location>
        <begin position="215"/>
        <end position="217"/>
    </location>
    <ligand>
        <name>substrate</name>
    </ligand>
</feature>
<dbReference type="CDD" id="cd10839">
    <property type="entry name" value="cpPDZ1_DegP-like"/>
    <property type="match status" value="1"/>
</dbReference>
<keyword evidence="20" id="KW-1185">Reference proteome</keyword>
<evidence type="ECO:0000256" key="1">
    <source>
        <dbReference type="ARBA" id="ARBA00001772"/>
    </source>
</evidence>
<dbReference type="InterPro" id="IPR001940">
    <property type="entry name" value="Peptidase_S1C"/>
</dbReference>
<evidence type="ECO:0000256" key="10">
    <source>
        <dbReference type="ARBA" id="ARBA00022764"/>
    </source>
</evidence>
<dbReference type="SUPFAM" id="SSF50156">
    <property type="entry name" value="PDZ domain-like"/>
    <property type="match status" value="2"/>
</dbReference>
<evidence type="ECO:0000256" key="4">
    <source>
        <dbReference type="ARBA" id="ARBA00010541"/>
    </source>
</evidence>
<evidence type="ECO:0000256" key="15">
    <source>
        <dbReference type="PIRSR" id="PIRSR611782-1"/>
    </source>
</evidence>
<dbReference type="SMART" id="SM00228">
    <property type="entry name" value="PDZ"/>
    <property type="match status" value="2"/>
</dbReference>
<feature type="binding site" evidence="16">
    <location>
        <position position="114"/>
    </location>
    <ligand>
        <name>substrate</name>
    </ligand>
</feature>
<evidence type="ECO:0000256" key="17">
    <source>
        <dbReference type="SAM" id="SignalP"/>
    </source>
</evidence>
<gene>
    <name evidence="19" type="ORF">DES49_2480</name>
</gene>
<feature type="chain" id="PRO_5038666882" description="Probable periplasmic serine endoprotease DegP-like" evidence="17">
    <location>
        <begin position="24"/>
        <end position="472"/>
    </location>
</feature>
<proteinExistence type="inferred from homology"/>
<evidence type="ECO:0000256" key="2">
    <source>
        <dbReference type="ARBA" id="ARBA00002610"/>
    </source>
</evidence>
<sequence length="472" mass="51124">MQKTLRAFSVFLVMLAFMAAATAVPAQSRSGLPDFTQLVEDNANAVVNISTTSKVNRGVSPFGDGQMEQLPEFFRDFFEDRFRGNPMPRGEQEKQSMGSGFIVSADGYILTNNHVVEGADEIIVRLNDRRELEAEVVGSDARSDIAVLKVEGEDLPAAKIGNSSDLEVGEWVFAIGSPFGFDYTVTSGIVSAKGRSLPRDNYIPFIQTDVAINPGNSGGPLFNMDGEVIGVNSQIYTRSGGFMGVSFAIPMDVAMDVFEQLKKTGSVTRGWLGVMIQEVNRDLAETFGLERPYGALVADVVPDSPAAEAGLQSGDVILEFNGEEITRSSDLPPKVGQADVGSEAELTVMRDKERQTVTFEVAKLPEDDQQVAQQQPETDTGNRLGLRVKDLPEQLAREWELDGGVLVTEVGRGPARQAGIRRNDVIRKIGNQGVTSVSEFQEVVDSIPTGQPVAVTLIRQGTPRIVAIRVPE</sequence>
<evidence type="ECO:0000256" key="16">
    <source>
        <dbReference type="PIRSR" id="PIRSR611782-2"/>
    </source>
</evidence>
<dbReference type="NCBIfam" id="TIGR02037">
    <property type="entry name" value="degP_htrA_DO"/>
    <property type="match status" value="1"/>
</dbReference>
<evidence type="ECO:0000256" key="3">
    <source>
        <dbReference type="ARBA" id="ARBA00004418"/>
    </source>
</evidence>
<dbReference type="Gene3D" id="2.40.10.120">
    <property type="match status" value="1"/>
</dbReference>
<keyword evidence="12" id="KW-0720">Serine protease</keyword>
<keyword evidence="11" id="KW-0378">Hydrolase</keyword>
<dbReference type="PANTHER" id="PTHR22939">
    <property type="entry name" value="SERINE PROTEASE FAMILY S1C HTRA-RELATED"/>
    <property type="match status" value="1"/>
</dbReference>
<dbReference type="Pfam" id="PF13365">
    <property type="entry name" value="Trypsin_2"/>
    <property type="match status" value="1"/>
</dbReference>
<dbReference type="InterPro" id="IPR036034">
    <property type="entry name" value="PDZ_sf"/>
</dbReference>